<evidence type="ECO:0000313" key="1">
    <source>
        <dbReference type="EMBL" id="KAK3058486.1"/>
    </source>
</evidence>
<accession>A0AAJ0LX24</accession>
<comment type="caution">
    <text evidence="1">The sequence shown here is derived from an EMBL/GenBank/DDBJ whole genome shotgun (WGS) entry which is preliminary data.</text>
</comment>
<sequence>MAELADLRYLRLRYPYPNSCDYNVFSPIAEYWRIVEDHPIHEYLARTNPVEVPFRAKIEALGWSIEEDVLHAHEYGDQNH</sequence>
<keyword evidence="2" id="KW-1185">Reference proteome</keyword>
<protein>
    <submittedName>
        <fullName evidence="1">Uncharacterized protein</fullName>
    </submittedName>
</protein>
<organism evidence="1 2">
    <name type="scientific">Extremus antarcticus</name>
    <dbReference type="NCBI Taxonomy" id="702011"/>
    <lineage>
        <taxon>Eukaryota</taxon>
        <taxon>Fungi</taxon>
        <taxon>Dikarya</taxon>
        <taxon>Ascomycota</taxon>
        <taxon>Pezizomycotina</taxon>
        <taxon>Dothideomycetes</taxon>
        <taxon>Dothideomycetidae</taxon>
        <taxon>Mycosphaerellales</taxon>
        <taxon>Extremaceae</taxon>
        <taxon>Extremus</taxon>
    </lineage>
</organism>
<gene>
    <name evidence="1" type="ORF">LTR09_000050</name>
</gene>
<name>A0AAJ0LX24_9PEZI</name>
<evidence type="ECO:0000313" key="2">
    <source>
        <dbReference type="Proteomes" id="UP001271007"/>
    </source>
</evidence>
<proteinExistence type="predicted"/>
<dbReference type="Proteomes" id="UP001271007">
    <property type="component" value="Unassembled WGS sequence"/>
</dbReference>
<reference evidence="1" key="1">
    <citation type="submission" date="2023-04" db="EMBL/GenBank/DDBJ databases">
        <title>Black Yeasts Isolated from many extreme environments.</title>
        <authorList>
            <person name="Coleine C."/>
            <person name="Stajich J.E."/>
            <person name="Selbmann L."/>
        </authorList>
    </citation>
    <scope>NUCLEOTIDE SEQUENCE</scope>
    <source>
        <strain evidence="1">CCFEE 5312</strain>
    </source>
</reference>
<dbReference type="EMBL" id="JAWDJX010000001">
    <property type="protein sequence ID" value="KAK3058486.1"/>
    <property type="molecule type" value="Genomic_DNA"/>
</dbReference>
<dbReference type="AlphaFoldDB" id="A0AAJ0LX24"/>